<proteinExistence type="predicted"/>
<comment type="caution">
    <text evidence="1">The sequence shown here is derived from an EMBL/GenBank/DDBJ whole genome shotgun (WGS) entry which is preliminary data.</text>
</comment>
<sequence>MPQSILSISALASCQAVLNRINHDPTQLAALKQVFLKCDNLDQYIQFRCFHIGGAGFQDVVYINQTCRYDVMMMFRCSRFGGAGTQMKLSKSAVFEGSQIFIRDQRT</sequence>
<protein>
    <submittedName>
        <fullName evidence="1">Uncharacterized protein</fullName>
    </submittedName>
</protein>
<dbReference type="EMBL" id="SNRW01000047">
    <property type="protein sequence ID" value="KAA6403907.1"/>
    <property type="molecule type" value="Genomic_DNA"/>
</dbReference>
<organism evidence="1 2">
    <name type="scientific">Streblomastix strix</name>
    <dbReference type="NCBI Taxonomy" id="222440"/>
    <lineage>
        <taxon>Eukaryota</taxon>
        <taxon>Metamonada</taxon>
        <taxon>Preaxostyla</taxon>
        <taxon>Oxymonadida</taxon>
        <taxon>Streblomastigidae</taxon>
        <taxon>Streblomastix</taxon>
    </lineage>
</organism>
<evidence type="ECO:0000313" key="2">
    <source>
        <dbReference type="Proteomes" id="UP000324800"/>
    </source>
</evidence>
<dbReference type="Proteomes" id="UP000324800">
    <property type="component" value="Unassembled WGS sequence"/>
</dbReference>
<accession>A0A5J4X9N1</accession>
<name>A0A5J4X9N1_9EUKA</name>
<evidence type="ECO:0000313" key="1">
    <source>
        <dbReference type="EMBL" id="KAA6403907.1"/>
    </source>
</evidence>
<dbReference type="AlphaFoldDB" id="A0A5J4X9N1"/>
<reference evidence="1 2" key="1">
    <citation type="submission" date="2019-03" db="EMBL/GenBank/DDBJ databases">
        <title>Single cell metagenomics reveals metabolic interactions within the superorganism composed of flagellate Streblomastix strix and complex community of Bacteroidetes bacteria on its surface.</title>
        <authorList>
            <person name="Treitli S.C."/>
            <person name="Kolisko M."/>
            <person name="Husnik F."/>
            <person name="Keeling P."/>
            <person name="Hampl V."/>
        </authorList>
    </citation>
    <scope>NUCLEOTIDE SEQUENCE [LARGE SCALE GENOMIC DNA]</scope>
    <source>
        <strain evidence="1">ST1C</strain>
    </source>
</reference>
<gene>
    <name evidence="1" type="ORF">EZS28_000563</name>
</gene>